<keyword evidence="2" id="KW-1185">Reference proteome</keyword>
<evidence type="ECO:0000313" key="2">
    <source>
        <dbReference type="Proteomes" id="UP000035762"/>
    </source>
</evidence>
<dbReference type="STRING" id="1035.BN961_03385"/>
<evidence type="ECO:0000313" key="1">
    <source>
        <dbReference type="EMBL" id="CEG09953.1"/>
    </source>
</evidence>
<protein>
    <submittedName>
        <fullName evidence="1">Uncharacterized protein</fullName>
    </submittedName>
</protein>
<organism evidence="1 2">
    <name type="scientific">Afipia felis</name>
    <name type="common">Cat scratch disease bacillus</name>
    <dbReference type="NCBI Taxonomy" id="1035"/>
    <lineage>
        <taxon>Bacteria</taxon>
        <taxon>Pseudomonadati</taxon>
        <taxon>Pseudomonadota</taxon>
        <taxon>Alphaproteobacteria</taxon>
        <taxon>Hyphomicrobiales</taxon>
        <taxon>Nitrobacteraceae</taxon>
        <taxon>Afipia</taxon>
    </lineage>
</organism>
<gene>
    <name evidence="1" type="ORF">BN961_03385</name>
</gene>
<dbReference type="AlphaFoldDB" id="A0A090N8D6"/>
<reference evidence="1 2" key="1">
    <citation type="journal article" date="2014" name="Genome Announc.">
        <title>Genome Sequence of Afipia felis Strain 76713, Isolated in Hospital Water Using an Amoeba Co-Culture Procedure.</title>
        <authorList>
            <person name="Benamar S."/>
            <person name="La Scola B."/>
            <person name="Croce O."/>
        </authorList>
    </citation>
    <scope>NUCLEOTIDE SEQUENCE [LARGE SCALE GENOMIC DNA]</scope>
    <source>
        <strain evidence="1 2">76713</strain>
    </source>
</reference>
<accession>A0A090N8D6</accession>
<dbReference type="EMBL" id="CCAZ020000002">
    <property type="protein sequence ID" value="CEG09953.1"/>
    <property type="molecule type" value="Genomic_DNA"/>
</dbReference>
<name>A0A090N8D6_AFIFE</name>
<proteinExistence type="predicted"/>
<dbReference type="Proteomes" id="UP000035762">
    <property type="component" value="Unassembled WGS sequence"/>
</dbReference>
<comment type="caution">
    <text evidence="1">The sequence shown here is derived from an EMBL/GenBank/DDBJ whole genome shotgun (WGS) entry which is preliminary data.</text>
</comment>
<sequence length="86" mass="9596">MPSWPIAMPSSTAMVLNSLATPPAFSISRATSCPRSLRWTWPGTNCVKEFTTAMIGLPKSSVFMPVARHRPRAPAMLRPWVDVRER</sequence>